<accession>A0A374NDT0</accession>
<proteinExistence type="predicted"/>
<organism evidence="1 2">
    <name type="scientific">Anaerobutyricum hallii</name>
    <dbReference type="NCBI Taxonomy" id="39488"/>
    <lineage>
        <taxon>Bacteria</taxon>
        <taxon>Bacillati</taxon>
        <taxon>Bacillota</taxon>
        <taxon>Clostridia</taxon>
        <taxon>Lachnospirales</taxon>
        <taxon>Lachnospiraceae</taxon>
        <taxon>Anaerobutyricum</taxon>
    </lineage>
</organism>
<dbReference type="EMBL" id="QSOE01000108">
    <property type="protein sequence ID" value="RGI82085.1"/>
    <property type="molecule type" value="Genomic_DNA"/>
</dbReference>
<sequence length="379" mass="43634">MQYITKENLPVFKYVNILPAEFYEDAENDLSLLMEYHERLKSGLTNGDAKVFSDKSSDDVHRLVMKCFDYYPKAFFSDGPGQQGILSKIKEKITKINPETGNENLIGIEMFTVIGLCIRLLNIITFTRILQGAIFDQGEDKIYYPKLFLITDTYYKSQFNQPVMDFDALFRFMPANNSYETFIQGNIRESKQGFHIRKVSDEKIVVSIWDRVCGGYTFSLIKEGEGSYLLVPFVGCGRKKDLKRCNKWKGSEKSCVEKFSDCPERRIQTVHAILLCMQEYFIRKSRSSITKDRKKKNKTNSPETKTFQIEGMISVFDYGTKPINQTKKIGGTGISGVQKRPHIRSGHERHLQNGLIVQVRGCVVHKEEYEGYSSAERIK</sequence>
<gene>
    <name evidence="1" type="ORF">DXD91_12515</name>
</gene>
<reference evidence="1 2" key="1">
    <citation type="submission" date="2018-08" db="EMBL/GenBank/DDBJ databases">
        <title>A genome reference for cultivated species of the human gut microbiota.</title>
        <authorList>
            <person name="Zou Y."/>
            <person name="Xue W."/>
            <person name="Luo G."/>
        </authorList>
    </citation>
    <scope>NUCLEOTIDE SEQUENCE [LARGE SCALE GENOMIC DNA]</scope>
    <source>
        <strain evidence="1 2">TM10-1AC</strain>
    </source>
</reference>
<comment type="caution">
    <text evidence="1">The sequence shown here is derived from an EMBL/GenBank/DDBJ whole genome shotgun (WGS) entry which is preliminary data.</text>
</comment>
<dbReference type="RefSeq" id="WP_117983319.1">
    <property type="nucleotide sequence ID" value="NZ_QSOE01000108.1"/>
</dbReference>
<protein>
    <submittedName>
        <fullName evidence="1">Uncharacterized protein</fullName>
    </submittedName>
</protein>
<dbReference type="Proteomes" id="UP000262524">
    <property type="component" value="Unassembled WGS sequence"/>
</dbReference>
<evidence type="ECO:0000313" key="1">
    <source>
        <dbReference type="EMBL" id="RGI82085.1"/>
    </source>
</evidence>
<name>A0A374NDT0_9FIRM</name>
<evidence type="ECO:0000313" key="2">
    <source>
        <dbReference type="Proteomes" id="UP000262524"/>
    </source>
</evidence>
<dbReference type="AlphaFoldDB" id="A0A374NDT0"/>